<evidence type="ECO:0000313" key="2">
    <source>
        <dbReference type="EMBL" id="OAT81755.1"/>
    </source>
</evidence>
<dbReference type="Proteomes" id="UP000078532">
    <property type="component" value="Unassembled WGS sequence"/>
</dbReference>
<evidence type="ECO:0000259" key="1">
    <source>
        <dbReference type="Pfam" id="PF01243"/>
    </source>
</evidence>
<dbReference type="Pfam" id="PF01243">
    <property type="entry name" value="PNPOx_N"/>
    <property type="match status" value="1"/>
</dbReference>
<proteinExistence type="predicted"/>
<feature type="domain" description="Pyridoxamine 5'-phosphate oxidase N-terminal" evidence="1">
    <location>
        <begin position="13"/>
        <end position="101"/>
    </location>
</feature>
<reference evidence="2 3" key="1">
    <citation type="submission" date="2016-04" db="EMBL/GenBank/DDBJ databases">
        <authorList>
            <person name="Evans L.H."/>
            <person name="Alamgir A."/>
            <person name="Owens N."/>
            <person name="Weber N.D."/>
            <person name="Virtaneva K."/>
            <person name="Barbian K."/>
            <person name="Babar A."/>
            <person name="Rosenke K."/>
        </authorList>
    </citation>
    <scope>NUCLEOTIDE SEQUENCE [LARGE SCALE GENOMIC DNA]</scope>
    <source>
        <strain evidence="2 3">LMa1</strain>
    </source>
</reference>
<sequence length="115" mass="12568">MGCDCAMNCAGILTPEIKKVISESPFLALNTMSKDGQPHLIVVGKAKEIRDDDALVFGVYKMVKTRRNLSETGVMQVVAASVKSREEAHGYRLSGRAVAEDNEVLFKVEKADILL</sequence>
<evidence type="ECO:0000313" key="3">
    <source>
        <dbReference type="Proteomes" id="UP000078532"/>
    </source>
</evidence>
<dbReference type="STRING" id="1838280.A6M21_10145"/>
<dbReference type="InterPro" id="IPR012349">
    <property type="entry name" value="Split_barrel_FMN-bd"/>
</dbReference>
<dbReference type="OrthoDB" id="1954731at2"/>
<comment type="caution">
    <text evidence="2">The sequence shown here is derived from an EMBL/GenBank/DDBJ whole genome shotgun (WGS) entry which is preliminary data.</text>
</comment>
<dbReference type="AlphaFoldDB" id="A0A1B7LEN9"/>
<dbReference type="Gene3D" id="2.30.110.10">
    <property type="entry name" value="Electron Transport, Fmn-binding Protein, Chain A"/>
    <property type="match status" value="1"/>
</dbReference>
<keyword evidence="3" id="KW-1185">Reference proteome</keyword>
<dbReference type="RefSeq" id="WP_066668211.1">
    <property type="nucleotide sequence ID" value="NZ_LYVF01000158.1"/>
</dbReference>
<gene>
    <name evidence="2" type="ORF">A6M21_10145</name>
</gene>
<accession>A0A1B7LEN9</accession>
<name>A0A1B7LEN9_9FIRM</name>
<protein>
    <submittedName>
        <fullName evidence="2">Pyridoxamine 5-phosphate oxidase</fullName>
    </submittedName>
</protein>
<dbReference type="EMBL" id="LYVF01000158">
    <property type="protein sequence ID" value="OAT81755.1"/>
    <property type="molecule type" value="Genomic_DNA"/>
</dbReference>
<organism evidence="2 3">
    <name type="scientific">Desulfotomaculum copahuensis</name>
    <dbReference type="NCBI Taxonomy" id="1838280"/>
    <lineage>
        <taxon>Bacteria</taxon>
        <taxon>Bacillati</taxon>
        <taxon>Bacillota</taxon>
        <taxon>Clostridia</taxon>
        <taxon>Eubacteriales</taxon>
        <taxon>Desulfotomaculaceae</taxon>
        <taxon>Desulfotomaculum</taxon>
    </lineage>
</organism>
<dbReference type="InterPro" id="IPR011576">
    <property type="entry name" value="Pyridox_Oxase_N"/>
</dbReference>
<dbReference type="SUPFAM" id="SSF50475">
    <property type="entry name" value="FMN-binding split barrel"/>
    <property type="match status" value="1"/>
</dbReference>